<sequence length="103" mass="11129">MNGHWCLGASRWCGARLRPASALLSDGLTGLHRLAGAEALATYQQELTATRGAGRTELIKPVSALDKNKNANVEQLHVLFTRLYEEGYTLQNSAIVGSTSNNM</sequence>
<dbReference type="EMBL" id="CP013909">
    <property type="protein sequence ID" value="ALW84192.1"/>
    <property type="molecule type" value="Genomic_DNA"/>
</dbReference>
<gene>
    <name evidence="1" type="ORF">AUC43_03220</name>
</gene>
<dbReference type="Proteomes" id="UP000059542">
    <property type="component" value="Chromosome"/>
</dbReference>
<reference evidence="1 2" key="1">
    <citation type="submission" date="2015-12" db="EMBL/GenBank/DDBJ databases">
        <authorList>
            <person name="Shamseldin A."/>
            <person name="Moawad H."/>
            <person name="Abd El-Rahim W.M."/>
            <person name="Sadowsky M.J."/>
        </authorList>
    </citation>
    <scope>NUCLEOTIDE SEQUENCE [LARGE SCALE GENOMIC DNA]</scope>
    <source>
        <strain evidence="1 2">DG5B</strain>
    </source>
</reference>
<accession>A0A0U4AKS4</accession>
<dbReference type="STRING" id="1411621.AUC43_03220"/>
<protein>
    <submittedName>
        <fullName evidence="1">Uncharacterized protein</fullName>
    </submittedName>
</protein>
<dbReference type="KEGG" id="hyg:AUC43_03220"/>
<keyword evidence="2" id="KW-1185">Reference proteome</keyword>
<evidence type="ECO:0000313" key="2">
    <source>
        <dbReference type="Proteomes" id="UP000059542"/>
    </source>
</evidence>
<evidence type="ECO:0000313" key="1">
    <source>
        <dbReference type="EMBL" id="ALW84192.1"/>
    </source>
</evidence>
<organism evidence="1 2">
    <name type="scientific">Hymenobacter sedentarius</name>
    <dbReference type="NCBI Taxonomy" id="1411621"/>
    <lineage>
        <taxon>Bacteria</taxon>
        <taxon>Pseudomonadati</taxon>
        <taxon>Bacteroidota</taxon>
        <taxon>Cytophagia</taxon>
        <taxon>Cytophagales</taxon>
        <taxon>Hymenobacteraceae</taxon>
        <taxon>Hymenobacter</taxon>
    </lineage>
</organism>
<dbReference type="AlphaFoldDB" id="A0A0U4AKS4"/>
<proteinExistence type="predicted"/>
<name>A0A0U4AKS4_9BACT</name>